<comment type="caution">
    <text evidence="4">The sequence shown here is derived from an EMBL/GenBank/DDBJ whole genome shotgun (WGS) entry which is preliminary data.</text>
</comment>
<dbReference type="Proteomes" id="UP000282515">
    <property type="component" value="Unassembled WGS sequence"/>
</dbReference>
<dbReference type="InterPro" id="IPR042001">
    <property type="entry name" value="Sortase_F"/>
</dbReference>
<protein>
    <submittedName>
        <fullName evidence="4">Class F sortase</fullName>
    </submittedName>
</protein>
<feature type="region of interest" description="Disordered" evidence="2">
    <location>
        <begin position="22"/>
        <end position="48"/>
    </location>
</feature>
<dbReference type="PROSITE" id="PS51257">
    <property type="entry name" value="PROKAR_LIPOPROTEIN"/>
    <property type="match status" value="1"/>
</dbReference>
<keyword evidence="3" id="KW-0732">Signal</keyword>
<evidence type="ECO:0000256" key="1">
    <source>
        <dbReference type="ARBA" id="ARBA00022801"/>
    </source>
</evidence>
<dbReference type="EMBL" id="RDBF01000002">
    <property type="protein sequence ID" value="RLV56747.1"/>
    <property type="molecule type" value="Genomic_DNA"/>
</dbReference>
<dbReference type="NCBIfam" id="NF033748">
    <property type="entry name" value="class_F_sortase"/>
    <property type="match status" value="1"/>
</dbReference>
<keyword evidence="1" id="KW-0378">Hydrolase</keyword>
<dbReference type="Gene3D" id="2.40.260.10">
    <property type="entry name" value="Sortase"/>
    <property type="match status" value="1"/>
</dbReference>
<feature type="compositionally biased region" description="Low complexity" evidence="2">
    <location>
        <begin position="28"/>
        <end position="48"/>
    </location>
</feature>
<evidence type="ECO:0000313" key="5">
    <source>
        <dbReference type="Proteomes" id="UP000282515"/>
    </source>
</evidence>
<dbReference type="GO" id="GO:0016787">
    <property type="term" value="F:hydrolase activity"/>
    <property type="evidence" value="ECO:0007669"/>
    <property type="project" value="UniProtKB-KW"/>
</dbReference>
<dbReference type="InterPro" id="IPR023365">
    <property type="entry name" value="Sortase_dom-sf"/>
</dbReference>
<accession>A0A3L8PMX8</accession>
<gene>
    <name evidence="4" type="ORF">D9V41_02895</name>
</gene>
<keyword evidence="5" id="KW-1185">Reference proteome</keyword>
<dbReference type="RefSeq" id="WP_121793048.1">
    <property type="nucleotide sequence ID" value="NZ_RDBF01000002.1"/>
</dbReference>
<dbReference type="InterPro" id="IPR005754">
    <property type="entry name" value="Sortase"/>
</dbReference>
<feature type="signal peptide" evidence="3">
    <location>
        <begin position="1"/>
        <end position="23"/>
    </location>
</feature>
<dbReference type="OrthoDB" id="525039at2"/>
<dbReference type="CDD" id="cd05829">
    <property type="entry name" value="Sortase_F"/>
    <property type="match status" value="1"/>
</dbReference>
<dbReference type="Pfam" id="PF04203">
    <property type="entry name" value="Sortase"/>
    <property type="match status" value="1"/>
</dbReference>
<reference evidence="4 5" key="1">
    <citation type="submission" date="2018-10" db="EMBL/GenBank/DDBJ databases">
        <title>Aeromicrobium sp. 9W16Y-2 whole genome shotgun sequence.</title>
        <authorList>
            <person name="Li F."/>
        </authorList>
    </citation>
    <scope>NUCLEOTIDE SEQUENCE [LARGE SCALE GENOMIC DNA]</scope>
    <source>
        <strain evidence="4 5">9W16Y-2</strain>
    </source>
</reference>
<organism evidence="4 5">
    <name type="scientific">Aeromicrobium phragmitis</name>
    <dbReference type="NCBI Taxonomy" id="2478914"/>
    <lineage>
        <taxon>Bacteria</taxon>
        <taxon>Bacillati</taxon>
        <taxon>Actinomycetota</taxon>
        <taxon>Actinomycetes</taxon>
        <taxon>Propionibacteriales</taxon>
        <taxon>Nocardioidaceae</taxon>
        <taxon>Aeromicrobium</taxon>
    </lineage>
</organism>
<feature type="chain" id="PRO_5017984994" evidence="3">
    <location>
        <begin position="24"/>
        <end position="194"/>
    </location>
</feature>
<evidence type="ECO:0000256" key="3">
    <source>
        <dbReference type="SAM" id="SignalP"/>
    </source>
</evidence>
<evidence type="ECO:0000256" key="2">
    <source>
        <dbReference type="SAM" id="MobiDB-lite"/>
    </source>
</evidence>
<sequence length="194" mass="19637">MRGLLALGFSVLLLAGCSVDPSAAPTATPSDTPSAQSDSPSPAAAAPAPERLSIDAIGVDTGLVSLGLAEDETVEVPSNPDDAGWYTLGPSPGEDGSAVILGHVDSPTGPAVFAQLPSLQVGDEIDVTRKDGSQVTFSVARVATYANEDFPANKVYASTPGFPTLRLVTCGGDYDAANGGYQSNVVVYANLVTP</sequence>
<dbReference type="SUPFAM" id="SSF63817">
    <property type="entry name" value="Sortase"/>
    <property type="match status" value="1"/>
</dbReference>
<dbReference type="AlphaFoldDB" id="A0A3L8PMX8"/>
<name>A0A3L8PMX8_9ACTN</name>
<proteinExistence type="predicted"/>
<evidence type="ECO:0000313" key="4">
    <source>
        <dbReference type="EMBL" id="RLV56747.1"/>
    </source>
</evidence>